<evidence type="ECO:0000313" key="8">
    <source>
        <dbReference type="EMBL" id="KAJ3594414.1"/>
    </source>
</evidence>
<dbReference type="FunFam" id="2.40.128.20:FF:000001">
    <property type="entry name" value="Fatty acid-binding protein, adipocyte"/>
    <property type="match status" value="1"/>
</dbReference>
<evidence type="ECO:0000256" key="5">
    <source>
        <dbReference type="ARBA" id="ARBA00023072"/>
    </source>
</evidence>
<accession>A0A9Q0ID67</accession>
<evidence type="ECO:0000313" key="9">
    <source>
        <dbReference type="Proteomes" id="UP001148018"/>
    </source>
</evidence>
<feature type="domain" description="Lipocalin/cytosolic fatty-acid binding" evidence="7">
    <location>
        <begin position="5"/>
        <end position="124"/>
    </location>
</feature>
<proteinExistence type="inferred from homology"/>
<dbReference type="AlphaFoldDB" id="A0A9Q0ID67"/>
<comment type="function">
    <text evidence="1">Cytosolic CRABPs may regulate the access of retinoic acid to the nuclear retinoic acid receptors.</text>
</comment>
<evidence type="ECO:0000256" key="6">
    <source>
        <dbReference type="ARBA" id="ARBA00030108"/>
    </source>
</evidence>
<dbReference type="GO" id="GO:0016918">
    <property type="term" value="F:retinal binding"/>
    <property type="evidence" value="ECO:0007669"/>
    <property type="project" value="UniProtKB-KW"/>
</dbReference>
<name>A0A9Q0ID67_9TELE</name>
<evidence type="ECO:0000259" key="7">
    <source>
        <dbReference type="Pfam" id="PF00061"/>
    </source>
</evidence>
<dbReference type="Proteomes" id="UP001148018">
    <property type="component" value="Unassembled WGS sequence"/>
</dbReference>
<evidence type="ECO:0000256" key="3">
    <source>
        <dbReference type="ARBA" id="ARBA00013592"/>
    </source>
</evidence>
<organism evidence="8 9">
    <name type="scientific">Muraenolepis orangiensis</name>
    <name type="common">Patagonian moray cod</name>
    <dbReference type="NCBI Taxonomy" id="630683"/>
    <lineage>
        <taxon>Eukaryota</taxon>
        <taxon>Metazoa</taxon>
        <taxon>Chordata</taxon>
        <taxon>Craniata</taxon>
        <taxon>Vertebrata</taxon>
        <taxon>Euteleostomi</taxon>
        <taxon>Actinopterygii</taxon>
        <taxon>Neopterygii</taxon>
        <taxon>Teleostei</taxon>
        <taxon>Neoteleostei</taxon>
        <taxon>Acanthomorphata</taxon>
        <taxon>Zeiogadaria</taxon>
        <taxon>Gadariae</taxon>
        <taxon>Gadiformes</taxon>
        <taxon>Muraenolepidoidei</taxon>
        <taxon>Muraenolepididae</taxon>
        <taxon>Muraenolepis</taxon>
    </lineage>
</organism>
<dbReference type="EMBL" id="JANIIK010000111">
    <property type="protein sequence ID" value="KAJ3594414.1"/>
    <property type="molecule type" value="Genomic_DNA"/>
</dbReference>
<dbReference type="GO" id="GO:0019841">
    <property type="term" value="F:retinol binding"/>
    <property type="evidence" value="ECO:0007669"/>
    <property type="project" value="UniProtKB-KW"/>
</dbReference>
<evidence type="ECO:0000256" key="4">
    <source>
        <dbReference type="ARBA" id="ARBA00022893"/>
    </source>
</evidence>
<evidence type="ECO:0000256" key="1">
    <source>
        <dbReference type="ARBA" id="ARBA00003699"/>
    </source>
</evidence>
<keyword evidence="4" id="KW-0845">Vitamin A</keyword>
<dbReference type="PANTHER" id="PTHR11955">
    <property type="entry name" value="FATTY ACID BINDING PROTEIN"/>
    <property type="match status" value="1"/>
</dbReference>
<protein>
    <recommendedName>
        <fullName evidence="3">Cellular retinoic acid-binding protein 1</fullName>
    </recommendedName>
    <alternativeName>
        <fullName evidence="6">Cellular retinoic acid-binding protein I</fullName>
    </alternativeName>
</protein>
<dbReference type="InterPro" id="IPR000566">
    <property type="entry name" value="Lipocln_cytosolic_FA-bd_dom"/>
</dbReference>
<dbReference type="SUPFAM" id="SSF50814">
    <property type="entry name" value="Lipocalins"/>
    <property type="match status" value="1"/>
</dbReference>
<feature type="non-terminal residue" evidence="8">
    <location>
        <position position="126"/>
    </location>
</feature>
<reference evidence="8" key="1">
    <citation type="submission" date="2022-07" db="EMBL/GenBank/DDBJ databases">
        <title>Chromosome-level genome of Muraenolepis orangiensis.</title>
        <authorList>
            <person name="Kim J."/>
        </authorList>
    </citation>
    <scope>NUCLEOTIDE SEQUENCE</scope>
    <source>
        <strain evidence="8">KU_S4_2022</strain>
        <tissue evidence="8">Muscle</tissue>
    </source>
</reference>
<comment type="caution">
    <text evidence="8">The sequence shown here is derived from an EMBL/GenBank/DDBJ whole genome shotgun (WGS) entry which is preliminary data.</text>
</comment>
<dbReference type="InterPro" id="IPR012674">
    <property type="entry name" value="Calycin"/>
</dbReference>
<dbReference type="PRINTS" id="PR00178">
    <property type="entry name" value="FATTYACIDBP"/>
</dbReference>
<dbReference type="Pfam" id="PF00061">
    <property type="entry name" value="Lipocalin"/>
    <property type="match status" value="1"/>
</dbReference>
<dbReference type="InterPro" id="IPR031259">
    <property type="entry name" value="ILBP"/>
</dbReference>
<sequence>ILETNDMFEEYLKALNVNFALRKIAMTLSQTKVVAQHGDSIEIKTLSIFRNYKQSFTIGVDFDEFTKGLDNRHVKSLVNWEGDKLVCIQKGEKANRGWKYWIEGGKLYMELTCEDVVSVQAFKRKE</sequence>
<keyword evidence="5" id="KW-0683">Retinol-binding</keyword>
<dbReference type="InterPro" id="IPR000463">
    <property type="entry name" value="Fatty_acid-bd"/>
</dbReference>
<dbReference type="OrthoDB" id="354351at2759"/>
<evidence type="ECO:0000256" key="2">
    <source>
        <dbReference type="ARBA" id="ARBA00008390"/>
    </source>
</evidence>
<comment type="similarity">
    <text evidence="2">Belongs to the calycin superfamily. Fatty-acid binding protein (FABP) family.</text>
</comment>
<gene>
    <name evidence="8" type="ORF">NHX12_003721</name>
</gene>
<keyword evidence="9" id="KW-1185">Reference proteome</keyword>
<dbReference type="Gene3D" id="2.40.128.20">
    <property type="match status" value="1"/>
</dbReference>